<dbReference type="InterPro" id="IPR036412">
    <property type="entry name" value="HAD-like_sf"/>
</dbReference>
<organism evidence="1 2">
    <name type="scientific">Actinoplanes digitatis</name>
    <dbReference type="NCBI Taxonomy" id="1868"/>
    <lineage>
        <taxon>Bacteria</taxon>
        <taxon>Bacillati</taxon>
        <taxon>Actinomycetota</taxon>
        <taxon>Actinomycetes</taxon>
        <taxon>Micromonosporales</taxon>
        <taxon>Micromonosporaceae</taxon>
        <taxon>Actinoplanes</taxon>
    </lineage>
</organism>
<comment type="caution">
    <text evidence="1">The sequence shown here is derived from an EMBL/GenBank/DDBJ whole genome shotgun (WGS) entry which is preliminary data.</text>
</comment>
<dbReference type="SFLD" id="SFLDG01129">
    <property type="entry name" value="C1.5:_HAD__Beta-PGM__Phosphata"/>
    <property type="match status" value="1"/>
</dbReference>
<dbReference type="NCBIfam" id="TIGR01509">
    <property type="entry name" value="HAD-SF-IA-v3"/>
    <property type="match status" value="1"/>
</dbReference>
<sequence>MTALVFDCDGVLADTERHGHLPAFNATFERFGLPARWSEDEYAAKLRIGGGKERMASLFEDPAFAAAVGDADRAELLLTWHRAKTAEFRRLVEQGRIPARPGIARIIPAALDDGWTVAVASTSAEESVRAVLEHAVGPHAAARIPVFAGDVVPAKKPDPAIYRLTADRLGLHPRDTLVIEDSRNGLLAATGAGFRCLVTVNGYTRHEEFGEAALVVSELGDPGRPRVEVLANRSGARPGAYLTLGDLRACMGGGPG</sequence>
<dbReference type="GO" id="GO:0016787">
    <property type="term" value="F:hydrolase activity"/>
    <property type="evidence" value="ECO:0007669"/>
    <property type="project" value="UniProtKB-KW"/>
</dbReference>
<dbReference type="EMBL" id="JACHNH010000001">
    <property type="protein sequence ID" value="MBB4762045.1"/>
    <property type="molecule type" value="Genomic_DNA"/>
</dbReference>
<dbReference type="SFLD" id="SFLDS00003">
    <property type="entry name" value="Haloacid_Dehalogenase"/>
    <property type="match status" value="1"/>
</dbReference>
<dbReference type="Proteomes" id="UP000578112">
    <property type="component" value="Unassembled WGS sequence"/>
</dbReference>
<dbReference type="InterPro" id="IPR023198">
    <property type="entry name" value="PGP-like_dom2"/>
</dbReference>
<reference evidence="1 2" key="1">
    <citation type="submission" date="2020-08" db="EMBL/GenBank/DDBJ databases">
        <title>Sequencing the genomes of 1000 actinobacteria strains.</title>
        <authorList>
            <person name="Klenk H.-P."/>
        </authorList>
    </citation>
    <scope>NUCLEOTIDE SEQUENCE [LARGE SCALE GENOMIC DNA]</scope>
    <source>
        <strain evidence="1 2">DSM 43149</strain>
    </source>
</reference>
<name>A0A7W7HWI3_9ACTN</name>
<gene>
    <name evidence="1" type="ORF">BJ971_002601</name>
</gene>
<evidence type="ECO:0000313" key="2">
    <source>
        <dbReference type="Proteomes" id="UP000578112"/>
    </source>
</evidence>
<dbReference type="InterPro" id="IPR023214">
    <property type="entry name" value="HAD_sf"/>
</dbReference>
<dbReference type="Pfam" id="PF00702">
    <property type="entry name" value="Hydrolase"/>
    <property type="match status" value="1"/>
</dbReference>
<proteinExistence type="predicted"/>
<keyword evidence="2" id="KW-1185">Reference proteome</keyword>
<keyword evidence="1" id="KW-0378">Hydrolase</keyword>
<dbReference type="InterPro" id="IPR006439">
    <property type="entry name" value="HAD-SF_hydro_IA"/>
</dbReference>
<dbReference type="RefSeq" id="WP_184992880.1">
    <property type="nucleotide sequence ID" value="NZ_BOMK01000057.1"/>
</dbReference>
<dbReference type="Gene3D" id="3.40.50.1000">
    <property type="entry name" value="HAD superfamily/HAD-like"/>
    <property type="match status" value="1"/>
</dbReference>
<dbReference type="SUPFAM" id="SSF56784">
    <property type="entry name" value="HAD-like"/>
    <property type="match status" value="1"/>
</dbReference>
<evidence type="ECO:0000313" key="1">
    <source>
        <dbReference type="EMBL" id="MBB4762045.1"/>
    </source>
</evidence>
<protein>
    <submittedName>
        <fullName evidence="1">HAD superfamily hydrolase (TIGR01509 family)</fullName>
    </submittedName>
</protein>
<dbReference type="AlphaFoldDB" id="A0A7W7HWI3"/>
<dbReference type="Gene3D" id="1.10.150.240">
    <property type="entry name" value="Putative phosphatase, domain 2"/>
    <property type="match status" value="1"/>
</dbReference>
<accession>A0A7W7HWI3</accession>
<dbReference type="InterPro" id="IPR044999">
    <property type="entry name" value="CbbY-like"/>
</dbReference>
<dbReference type="PANTHER" id="PTHR42896">
    <property type="entry name" value="XYLULOSE-1,5-BISPHOSPHATE (XUBP) PHOSPHATASE"/>
    <property type="match status" value="1"/>
</dbReference>
<dbReference type="PANTHER" id="PTHR42896:SF2">
    <property type="entry name" value="CBBY-LIKE PROTEIN"/>
    <property type="match status" value="1"/>
</dbReference>